<evidence type="ECO:0008006" key="3">
    <source>
        <dbReference type="Google" id="ProtNLM"/>
    </source>
</evidence>
<protein>
    <recommendedName>
        <fullName evidence="3">Phage tail protein</fullName>
    </recommendedName>
</protein>
<evidence type="ECO:0000313" key="1">
    <source>
        <dbReference type="EMBL" id="MEF2255618.1"/>
    </source>
</evidence>
<gene>
    <name evidence="1" type="ORF">V2V91_10805</name>
</gene>
<organism evidence="1 2">
    <name type="scientific">Microbacterium schleiferi</name>
    <dbReference type="NCBI Taxonomy" id="69362"/>
    <lineage>
        <taxon>Bacteria</taxon>
        <taxon>Bacillati</taxon>
        <taxon>Actinomycetota</taxon>
        <taxon>Actinomycetes</taxon>
        <taxon>Micrococcales</taxon>
        <taxon>Microbacteriaceae</taxon>
        <taxon>Microbacterium</taxon>
    </lineage>
</organism>
<name>A0ABU7V7V7_9MICO</name>
<reference evidence="1 2" key="1">
    <citation type="submission" date="2024-01" db="EMBL/GenBank/DDBJ databases">
        <title>the genome sequence of strain Microbacterium schleiferi NBRC 15075.</title>
        <authorList>
            <person name="Ding Y."/>
            <person name="Zhang G."/>
        </authorList>
    </citation>
    <scope>NUCLEOTIDE SEQUENCE [LARGE SCALE GENOMIC DNA]</scope>
    <source>
        <strain evidence="1 2">NBRC 15075</strain>
    </source>
</reference>
<dbReference type="RefSeq" id="WP_331791845.1">
    <property type="nucleotide sequence ID" value="NZ_BAAAUO010000001.1"/>
</dbReference>
<sequence>MTKIAAKPVLFKAPVSIGSDEYTAHLSQCEWVPTQPTASFVDLDGKATPFGGSSTWALNLAGAQDWETVNSLSAFLIAHEGEEITVSADMAGGTWEAVVIAAAVNIGGQINSPALWSKTLQSHEPTFTASGA</sequence>
<dbReference type="Proteomes" id="UP001351900">
    <property type="component" value="Unassembled WGS sequence"/>
</dbReference>
<keyword evidence="2" id="KW-1185">Reference proteome</keyword>
<accession>A0ABU7V7V7</accession>
<comment type="caution">
    <text evidence="1">The sequence shown here is derived from an EMBL/GenBank/DDBJ whole genome shotgun (WGS) entry which is preliminary data.</text>
</comment>
<proteinExistence type="predicted"/>
<evidence type="ECO:0000313" key="2">
    <source>
        <dbReference type="Proteomes" id="UP001351900"/>
    </source>
</evidence>
<dbReference type="EMBL" id="JAZHOV010000006">
    <property type="protein sequence ID" value="MEF2255618.1"/>
    <property type="molecule type" value="Genomic_DNA"/>
</dbReference>